<evidence type="ECO:0000256" key="5">
    <source>
        <dbReference type="ARBA" id="ARBA00022692"/>
    </source>
</evidence>
<dbReference type="GO" id="GO:0022857">
    <property type="term" value="F:transmembrane transporter activity"/>
    <property type="evidence" value="ECO:0007669"/>
    <property type="project" value="InterPro"/>
</dbReference>
<feature type="transmembrane region" description="Helical" evidence="9">
    <location>
        <begin position="178"/>
        <end position="202"/>
    </location>
</feature>
<dbReference type="Gene3D" id="1.20.1730.10">
    <property type="entry name" value="Sodium/glucose cotransporter"/>
    <property type="match status" value="1"/>
</dbReference>
<evidence type="ECO:0000256" key="6">
    <source>
        <dbReference type="ARBA" id="ARBA00022989"/>
    </source>
</evidence>
<evidence type="ECO:0000256" key="7">
    <source>
        <dbReference type="ARBA" id="ARBA00023136"/>
    </source>
</evidence>
<keyword evidence="6 9" id="KW-1133">Transmembrane helix</keyword>
<evidence type="ECO:0000313" key="10">
    <source>
        <dbReference type="EMBL" id="MBC8535837.1"/>
    </source>
</evidence>
<keyword evidence="4" id="KW-1003">Cell membrane</keyword>
<evidence type="ECO:0000256" key="8">
    <source>
        <dbReference type="RuleBase" id="RU362091"/>
    </source>
</evidence>
<dbReference type="Proteomes" id="UP000620366">
    <property type="component" value="Unassembled WGS sequence"/>
</dbReference>
<feature type="transmembrane region" description="Helical" evidence="9">
    <location>
        <begin position="359"/>
        <end position="380"/>
    </location>
</feature>
<dbReference type="PANTHER" id="PTHR48086:SF7">
    <property type="entry name" value="SODIUM-SOLUTE SYMPORTER-RELATED"/>
    <property type="match status" value="1"/>
</dbReference>
<accession>A0A926DDH2</accession>
<dbReference type="AlphaFoldDB" id="A0A926DDH2"/>
<evidence type="ECO:0000256" key="9">
    <source>
        <dbReference type="SAM" id="Phobius"/>
    </source>
</evidence>
<feature type="transmembrane region" description="Helical" evidence="9">
    <location>
        <begin position="436"/>
        <end position="458"/>
    </location>
</feature>
<keyword evidence="3" id="KW-0813">Transport</keyword>
<dbReference type="EMBL" id="JACRSP010000002">
    <property type="protein sequence ID" value="MBC8535837.1"/>
    <property type="molecule type" value="Genomic_DNA"/>
</dbReference>
<comment type="subcellular location">
    <subcellularLocation>
        <location evidence="1">Membrane</location>
        <topology evidence="1">Multi-pass membrane protein</topology>
    </subcellularLocation>
</comment>
<dbReference type="Pfam" id="PF00474">
    <property type="entry name" value="SSF"/>
    <property type="match status" value="1"/>
</dbReference>
<sequence>MEKILIAILYIAAILFIGVMAGRKVKTADEFAVADRNIPFWTNVFSMSSAWIGAGSTLGCASMCYAYGISGFYLAIGVGLGSVLASVVFAKRIRMENVTTIPELIRKHLGKTCADAIALLAIFSTFSVVASQVRSLGTILNMFIPSLPLLTAMIIMTVIMLIYTVIGGMTAATKTDKLNIGLMVLAVMIILPILSLVSVGGVSNMAKTIQAAEPLKMKVAGMVGWGTMISSGLYFGCSGMVNSENFLRVCGARSAKEAQGASLVGTLMIYFPYLLFASLVGLVGSALLPGLASSDAVLPAMIDKFAGPLLGAVLLAALLAAVMGTAASVTMLTSVTISRDIIGRFKRDMTDKQMLTTQRILMILVAVAGLLVGYFGSSIVSIMEDVGAPSGAALVPIFCGLFFWRKKMNPKGSLITIGVAVASTLIYWAAGSPLGISHFLFGLACSTVTMFVANSICYKPVPVMDKQ</sequence>
<feature type="transmembrane region" description="Helical" evidence="9">
    <location>
        <begin position="109"/>
        <end position="130"/>
    </location>
</feature>
<evidence type="ECO:0000256" key="4">
    <source>
        <dbReference type="ARBA" id="ARBA00022475"/>
    </source>
</evidence>
<evidence type="ECO:0000256" key="3">
    <source>
        <dbReference type="ARBA" id="ARBA00022448"/>
    </source>
</evidence>
<dbReference type="PANTHER" id="PTHR48086">
    <property type="entry name" value="SODIUM/PROLINE SYMPORTER-RELATED"/>
    <property type="match status" value="1"/>
</dbReference>
<dbReference type="InterPro" id="IPR038377">
    <property type="entry name" value="Na/Glc_symporter_sf"/>
</dbReference>
<evidence type="ECO:0000256" key="1">
    <source>
        <dbReference type="ARBA" id="ARBA00004141"/>
    </source>
</evidence>
<dbReference type="InterPro" id="IPR001734">
    <property type="entry name" value="Na/solute_symporter"/>
</dbReference>
<name>A0A926DDH2_9FIRM</name>
<feature type="transmembrane region" description="Helical" evidence="9">
    <location>
        <begin position="386"/>
        <end position="405"/>
    </location>
</feature>
<feature type="transmembrane region" description="Helical" evidence="9">
    <location>
        <begin position="65"/>
        <end position="89"/>
    </location>
</feature>
<keyword evidence="5 9" id="KW-0812">Transmembrane</keyword>
<evidence type="ECO:0000313" key="11">
    <source>
        <dbReference type="Proteomes" id="UP000620366"/>
    </source>
</evidence>
<dbReference type="CDD" id="cd10322">
    <property type="entry name" value="SLC5sbd"/>
    <property type="match status" value="1"/>
</dbReference>
<feature type="transmembrane region" description="Helical" evidence="9">
    <location>
        <begin position="142"/>
        <end position="166"/>
    </location>
</feature>
<comment type="similarity">
    <text evidence="2 8">Belongs to the sodium:solute symporter (SSF) (TC 2.A.21) family.</text>
</comment>
<reference evidence="10" key="1">
    <citation type="submission" date="2020-08" db="EMBL/GenBank/DDBJ databases">
        <title>Genome public.</title>
        <authorList>
            <person name="Liu C."/>
            <person name="Sun Q."/>
        </authorList>
    </citation>
    <scope>NUCLEOTIDE SEQUENCE</scope>
    <source>
        <strain evidence="10">BX7</strain>
    </source>
</reference>
<dbReference type="GO" id="GO:0005886">
    <property type="term" value="C:plasma membrane"/>
    <property type="evidence" value="ECO:0007669"/>
    <property type="project" value="TreeGrafter"/>
</dbReference>
<proteinExistence type="inferred from homology"/>
<feature type="transmembrane region" description="Helical" evidence="9">
    <location>
        <begin position="263"/>
        <end position="288"/>
    </location>
</feature>
<dbReference type="PROSITE" id="PS50283">
    <property type="entry name" value="NA_SOLUT_SYMP_3"/>
    <property type="match status" value="1"/>
</dbReference>
<protein>
    <submittedName>
        <fullName evidence="10">Sodium:solute symporter family protein</fullName>
    </submittedName>
</protein>
<dbReference type="InterPro" id="IPR018212">
    <property type="entry name" value="Na/solute_symporter_CS"/>
</dbReference>
<dbReference type="RefSeq" id="WP_249299582.1">
    <property type="nucleotide sequence ID" value="NZ_JACRSP010000002.1"/>
</dbReference>
<comment type="caution">
    <text evidence="10">The sequence shown here is derived from an EMBL/GenBank/DDBJ whole genome shotgun (WGS) entry which is preliminary data.</text>
</comment>
<evidence type="ECO:0000256" key="2">
    <source>
        <dbReference type="ARBA" id="ARBA00006434"/>
    </source>
</evidence>
<keyword evidence="7 9" id="KW-0472">Membrane</keyword>
<keyword evidence="11" id="KW-1185">Reference proteome</keyword>
<dbReference type="InterPro" id="IPR050277">
    <property type="entry name" value="Sodium:Solute_Symporter"/>
</dbReference>
<dbReference type="PROSITE" id="PS00456">
    <property type="entry name" value="NA_SOLUT_SYMP_1"/>
    <property type="match status" value="1"/>
</dbReference>
<feature type="transmembrane region" description="Helical" evidence="9">
    <location>
        <begin position="222"/>
        <end position="242"/>
    </location>
</feature>
<feature type="transmembrane region" description="Helical" evidence="9">
    <location>
        <begin position="308"/>
        <end position="338"/>
    </location>
</feature>
<gene>
    <name evidence="10" type="ORF">H8695_03920</name>
</gene>
<feature type="transmembrane region" description="Helical" evidence="9">
    <location>
        <begin position="412"/>
        <end position="430"/>
    </location>
</feature>
<dbReference type="GO" id="GO:0046942">
    <property type="term" value="P:carboxylic acid transport"/>
    <property type="evidence" value="ECO:0007669"/>
    <property type="project" value="UniProtKB-ARBA"/>
</dbReference>
<organism evidence="10 11">
    <name type="scientific">Feifania hominis</name>
    <dbReference type="NCBI Taxonomy" id="2763660"/>
    <lineage>
        <taxon>Bacteria</taxon>
        <taxon>Bacillati</taxon>
        <taxon>Bacillota</taxon>
        <taxon>Clostridia</taxon>
        <taxon>Eubacteriales</taxon>
        <taxon>Feifaniaceae</taxon>
        <taxon>Feifania</taxon>
    </lineage>
</organism>